<proteinExistence type="inferred from homology"/>
<evidence type="ECO:0000256" key="7">
    <source>
        <dbReference type="ARBA" id="ARBA00023306"/>
    </source>
</evidence>
<evidence type="ECO:0000256" key="1">
    <source>
        <dbReference type="ARBA" id="ARBA00004123"/>
    </source>
</evidence>
<dbReference type="GO" id="GO:0051315">
    <property type="term" value="P:attachment of mitotic spindle microtubules to kinetochore"/>
    <property type="evidence" value="ECO:0007669"/>
    <property type="project" value="TreeGrafter"/>
</dbReference>
<dbReference type="GO" id="GO:0072686">
    <property type="term" value="C:mitotic spindle"/>
    <property type="evidence" value="ECO:0007669"/>
    <property type="project" value="TreeGrafter"/>
</dbReference>
<keyword evidence="5" id="KW-0498">Mitosis</keyword>
<protein>
    <recommendedName>
        <fullName evidence="3">Spindle assembly checkpoint component MAD1</fullName>
    </recommendedName>
</protein>
<comment type="subcellular location">
    <subcellularLocation>
        <location evidence="1">Nucleus</location>
    </subcellularLocation>
</comment>
<evidence type="ECO:0000256" key="5">
    <source>
        <dbReference type="ARBA" id="ARBA00022776"/>
    </source>
</evidence>
<dbReference type="GO" id="GO:0051301">
    <property type="term" value="P:cell division"/>
    <property type="evidence" value="ECO:0007669"/>
    <property type="project" value="UniProtKB-KW"/>
</dbReference>
<dbReference type="PANTHER" id="PTHR23168">
    <property type="entry name" value="MITOTIC SPINDLE ASSEMBLY CHECKPOINT PROTEIN MAD1 MITOTIC ARREST DEFICIENT-LIKE PROTEIN 1"/>
    <property type="match status" value="1"/>
</dbReference>
<keyword evidence="6" id="KW-0539">Nucleus</keyword>
<dbReference type="PANTHER" id="PTHR23168:SF0">
    <property type="entry name" value="MITOTIC SPINDLE ASSEMBLY CHECKPOINT PROTEIN MAD1"/>
    <property type="match status" value="1"/>
</dbReference>
<evidence type="ECO:0000256" key="3">
    <source>
        <dbReference type="ARBA" id="ARBA00022019"/>
    </source>
</evidence>
<evidence type="ECO:0000313" key="10">
    <source>
        <dbReference type="EMBL" id="KAH3662859.1"/>
    </source>
</evidence>
<accession>A0A9P8P0K7</accession>
<evidence type="ECO:0000256" key="8">
    <source>
        <dbReference type="SAM" id="Coils"/>
    </source>
</evidence>
<keyword evidence="11" id="KW-1185">Reference proteome</keyword>
<dbReference type="Proteomes" id="UP000788993">
    <property type="component" value="Unassembled WGS sequence"/>
</dbReference>
<dbReference type="SUPFAM" id="SSF75704">
    <property type="entry name" value="Mitotic arrest deficient-like 1, Mad1"/>
    <property type="match status" value="1"/>
</dbReference>
<dbReference type="Pfam" id="PF05557">
    <property type="entry name" value="MAD"/>
    <property type="match status" value="1"/>
</dbReference>
<feature type="region of interest" description="Disordered" evidence="9">
    <location>
        <begin position="404"/>
        <end position="426"/>
    </location>
</feature>
<evidence type="ECO:0000313" key="11">
    <source>
        <dbReference type="Proteomes" id="UP000788993"/>
    </source>
</evidence>
<dbReference type="InterPro" id="IPR008672">
    <property type="entry name" value="Mad1"/>
</dbReference>
<comment type="caution">
    <text evidence="10">The sequence shown here is derived from an EMBL/GenBank/DDBJ whole genome shotgun (WGS) entry which is preliminary data.</text>
</comment>
<evidence type="ECO:0000256" key="6">
    <source>
        <dbReference type="ARBA" id="ARBA00023242"/>
    </source>
</evidence>
<keyword evidence="4" id="KW-0132">Cell division</keyword>
<dbReference type="EMBL" id="JAEUBD010001266">
    <property type="protein sequence ID" value="KAH3662859.1"/>
    <property type="molecule type" value="Genomic_DNA"/>
</dbReference>
<feature type="region of interest" description="Disordered" evidence="9">
    <location>
        <begin position="1"/>
        <end position="22"/>
    </location>
</feature>
<keyword evidence="8" id="KW-0175">Coiled coil</keyword>
<keyword evidence="7" id="KW-0131">Cell cycle</keyword>
<name>A0A9P8P0K7_9ASCO</name>
<dbReference type="AlphaFoldDB" id="A0A9P8P0K7"/>
<dbReference type="GO" id="GO:0005635">
    <property type="term" value="C:nuclear envelope"/>
    <property type="evidence" value="ECO:0007669"/>
    <property type="project" value="TreeGrafter"/>
</dbReference>
<feature type="coiled-coil region" evidence="8">
    <location>
        <begin position="520"/>
        <end position="547"/>
    </location>
</feature>
<evidence type="ECO:0000256" key="9">
    <source>
        <dbReference type="SAM" id="MobiDB-lite"/>
    </source>
</evidence>
<dbReference type="GO" id="GO:0000776">
    <property type="term" value="C:kinetochore"/>
    <property type="evidence" value="ECO:0007669"/>
    <property type="project" value="TreeGrafter"/>
</dbReference>
<sequence length="657" mass="76551">MSGQSTPSSPFIAHPPEVPGDGDLQKRLAALEYQYSQLKNSYEIDKVKSQAIVKRLERDLEHRSSEYETAVSDSKLLFDENNKLKCELRELAHNFEQTTDENRSLRTELDAKTCKLDRHLDEFQEIEKRLEDVIALKDAELRHKDSELLRLRDAMREELALKSSRIDELADQLRIKDSQILEMHEHSVHIDETKARELYEKECSNQLEYIRELEKKNLELSNKLRTLQSKQDYVQVLKEEKATLSQRLATYEALETEYEDLKLKYAAMEQKMGNWPLSDPPAIILNKCSMLESTNSQLLQKNEFLRNELARTQQEVVDLQSKLLKSNDRQTALKSKLFEKDTETTKLSNNVKLLTQEIQFLKDRIDNVTEENTMLLKNKGVEAENAQKFEGLVSLLESYKQQLQSLQSQDTGQKRRKSEQEQPNGAAQLAEELKKKINENNELVRTIEEKNKRLVQLEGEVRKLSSSSNERGVRVLELRENPAARQERVTRKMLEKLRQENQQLVDAKLATDQLIPKTVYERVCLEQDQLQEEIKSMNKRMTRLREMFSSKAARFNEIVFLLLGYKIELLSETKLKMYPKFNRDSFIQVDLGRHGSKMGHLLDGDGIRVKLPAEAGFQKVDVDNLIRFWVLEKQQPCCFFNALNLELYDKGQELLPS</sequence>
<evidence type="ECO:0000256" key="2">
    <source>
        <dbReference type="ARBA" id="ARBA00008029"/>
    </source>
</evidence>
<organism evidence="10 11">
    <name type="scientific">Ogataea polymorpha</name>
    <dbReference type="NCBI Taxonomy" id="460523"/>
    <lineage>
        <taxon>Eukaryota</taxon>
        <taxon>Fungi</taxon>
        <taxon>Dikarya</taxon>
        <taxon>Ascomycota</taxon>
        <taxon>Saccharomycotina</taxon>
        <taxon>Pichiomycetes</taxon>
        <taxon>Pichiales</taxon>
        <taxon>Pichiaceae</taxon>
        <taxon>Ogataea</taxon>
    </lineage>
</organism>
<dbReference type="GO" id="GO:0007094">
    <property type="term" value="P:mitotic spindle assembly checkpoint signaling"/>
    <property type="evidence" value="ECO:0007669"/>
    <property type="project" value="InterPro"/>
</dbReference>
<comment type="similarity">
    <text evidence="2">Belongs to the MAD1 family.</text>
</comment>
<gene>
    <name evidence="10" type="ORF">OGATHE_004435</name>
</gene>
<dbReference type="Gene3D" id="6.10.250.90">
    <property type="match status" value="1"/>
</dbReference>
<reference evidence="10" key="1">
    <citation type="journal article" date="2021" name="Open Biol.">
        <title>Shared evolutionary footprints suggest mitochondrial oxidative damage underlies multiple complex I losses in fungi.</title>
        <authorList>
            <person name="Schikora-Tamarit M.A."/>
            <person name="Marcet-Houben M."/>
            <person name="Nosek J."/>
            <person name="Gabaldon T."/>
        </authorList>
    </citation>
    <scope>NUCLEOTIDE SEQUENCE</scope>
    <source>
        <strain evidence="10">NCAIM Y.01608</strain>
    </source>
</reference>
<reference evidence="10" key="2">
    <citation type="submission" date="2021-01" db="EMBL/GenBank/DDBJ databases">
        <authorList>
            <person name="Schikora-Tamarit M.A."/>
        </authorList>
    </citation>
    <scope>NUCLEOTIDE SEQUENCE</scope>
    <source>
        <strain evidence="10">NCAIM Y.01608</strain>
    </source>
</reference>
<evidence type="ECO:0000256" key="4">
    <source>
        <dbReference type="ARBA" id="ARBA00022618"/>
    </source>
</evidence>
<feature type="coiled-coil region" evidence="8">
    <location>
        <begin position="81"/>
        <end position="172"/>
    </location>
</feature>